<comment type="caution">
    <text evidence="1">The sequence shown here is derived from an EMBL/GenBank/DDBJ whole genome shotgun (WGS) entry which is preliminary data.</text>
</comment>
<dbReference type="EMBL" id="CAJVPT010004637">
    <property type="protein sequence ID" value="CAG8510399.1"/>
    <property type="molecule type" value="Genomic_DNA"/>
</dbReference>
<gene>
    <name evidence="1" type="ORF">ACOLOM_LOCUS3193</name>
</gene>
<evidence type="ECO:0000313" key="2">
    <source>
        <dbReference type="Proteomes" id="UP000789525"/>
    </source>
</evidence>
<protein>
    <submittedName>
        <fullName evidence="1">315_t:CDS:1</fullName>
    </submittedName>
</protein>
<dbReference type="Proteomes" id="UP000789525">
    <property type="component" value="Unassembled WGS sequence"/>
</dbReference>
<keyword evidence="2" id="KW-1185">Reference proteome</keyword>
<name>A0ACA9L4E3_9GLOM</name>
<sequence>MSRSFTNGLILILALFALLTSAAKSTNSCPKLRPRSNSDTSRYIIILGSEKAQSHFDFLKNCYGKRVEKVDHGPCSTDPDVISDFSAPGCITGYTGNFGSEETNELSKLPEVFIVEKDTKVQKTDENWMRVVRDLRKKKMRKSPPHDSHKKKAPPHDSHKKKAPPHDPKAQNVPQYNTQSNAPADLNRISQANLPLNGNYVYPTSAGQGVNVGGKIYGVAKKVNLYAVKVLNSQGAGDLSTVIVGLNYVLQLHKKYPNQNTVVNNSLSLVAAVNSLTNNGVHVVTAAGNGYGADSCTYSPANAPTAISVGSIESDDSVSNFSNLGKCVTLFAPDGPNGKISTLEESGTSQSSPHVAGTVALVIAQHGNMSPTNMKNYLINLSTKNVITGLDSTTPNRLLRIPHS</sequence>
<accession>A0ACA9L4E3</accession>
<evidence type="ECO:0000313" key="1">
    <source>
        <dbReference type="EMBL" id="CAG8510399.1"/>
    </source>
</evidence>
<organism evidence="1 2">
    <name type="scientific">Acaulospora colombiana</name>
    <dbReference type="NCBI Taxonomy" id="27376"/>
    <lineage>
        <taxon>Eukaryota</taxon>
        <taxon>Fungi</taxon>
        <taxon>Fungi incertae sedis</taxon>
        <taxon>Mucoromycota</taxon>
        <taxon>Glomeromycotina</taxon>
        <taxon>Glomeromycetes</taxon>
        <taxon>Diversisporales</taxon>
        <taxon>Acaulosporaceae</taxon>
        <taxon>Acaulospora</taxon>
    </lineage>
</organism>
<reference evidence="1" key="1">
    <citation type="submission" date="2021-06" db="EMBL/GenBank/DDBJ databases">
        <authorList>
            <person name="Kallberg Y."/>
            <person name="Tangrot J."/>
            <person name="Rosling A."/>
        </authorList>
    </citation>
    <scope>NUCLEOTIDE SEQUENCE</scope>
    <source>
        <strain evidence="1">CL356</strain>
    </source>
</reference>
<proteinExistence type="predicted"/>